<sequence>MEYLLKASAVLAIFYLCYKLFLQRDTFFESNRGFLLMGLISAFLIPLVVIPVYVERAPILIDNFIIENAISVTQPLEETISLLDILLYSYIAGVVFFLCRFLIQLISLVTILIKHESIKKGRFTYVRTHKNATPFSFFNWIVYNPELFNKTELEQVLTHEKVHARQHHSIDILLTQLACIVLWFNPFMWLYNKDLKQNLEFIADQNAQQKSNCKKSYQYTLLKTSMPTHQLALTNNFYNSLIKKRIVMLHKSKSKKSNLLKYALVIPILVIFLMSFNTKEIFVDAEVVPEENHLLDAYESDENLFIEDHAVDVNNQKEIMATSKKDVEMFLISKTFSDADFDKLEEKLKKKGITAKFKGIKRNSNNEITAIKINLSSKHSSANYSINGDEPIKPIKISFEDNGKSISIGNSLHHSSAYFISKDGKHKVHKTGKGNNVFYFSDDDHGTHEDFRIINGDTVKWTTSGKTIEIITDDNHDNDVHVIHEDIHIVNGDTLKWKSKKGNNHFKIKKGKNIEVITDDDDEKHIEIIIDSDDDLINDEEDVIIIKKSGTKDKVKVKKNKSGNILFIGDEDGKEPLFIIDEKEINKDKFENIDPDKIESVFVLKGEQAIEKYGDKGKDGVVLIKTKDHKPTSFFKTGLEPLIIINGKEASKDEMDGLDKNNIQTIDVLKNASATSSYGTKGKNGVILIKTKNKKNENPWKISTGVKLSNGKNQVVGKNPLYIIDGKESTVEGSKDLLPDDIEKIDVLKDGSAIKKYGDKGKNGVILITTKKEK</sequence>
<dbReference type="InterPro" id="IPR008756">
    <property type="entry name" value="Peptidase_M56"/>
</dbReference>
<keyword evidence="1" id="KW-0998">Cell outer membrane</keyword>
<organism evidence="4 5">
    <name type="scientific">Seonamhaeicola maritimus</name>
    <dbReference type="NCBI Taxonomy" id="2591822"/>
    <lineage>
        <taxon>Bacteria</taxon>
        <taxon>Pseudomonadati</taxon>
        <taxon>Bacteroidota</taxon>
        <taxon>Flavobacteriia</taxon>
        <taxon>Flavobacteriales</taxon>
        <taxon>Flavobacteriaceae</taxon>
    </lineage>
</organism>
<feature type="domain" description="Peptidase M56" evidence="3">
    <location>
        <begin position="147"/>
        <end position="249"/>
    </location>
</feature>
<dbReference type="PROSITE" id="PS52016">
    <property type="entry name" value="TONB_DEPENDENT_REC_3"/>
    <property type="match status" value="1"/>
</dbReference>
<proteinExistence type="inferred from homology"/>
<comment type="similarity">
    <text evidence="1">Belongs to the TonB-dependent receptor family.</text>
</comment>
<evidence type="ECO:0000256" key="1">
    <source>
        <dbReference type="PROSITE-ProRule" id="PRU01360"/>
    </source>
</evidence>
<evidence type="ECO:0000256" key="2">
    <source>
        <dbReference type="SAM" id="Phobius"/>
    </source>
</evidence>
<reference evidence="4 5" key="1">
    <citation type="submission" date="2019-08" db="EMBL/GenBank/DDBJ databases">
        <title>Seonamhaeicola sediminis sp. nov., isolated from marine sediment.</title>
        <authorList>
            <person name="Cao W.R."/>
        </authorList>
    </citation>
    <scope>NUCLEOTIDE SEQUENCE [LARGE SCALE GENOMIC DNA]</scope>
    <source>
        <strain evidence="4 5">1505</strain>
    </source>
</reference>
<dbReference type="CDD" id="cd07341">
    <property type="entry name" value="M56_BlaR1_MecR1_like"/>
    <property type="match status" value="1"/>
</dbReference>
<feature type="transmembrane region" description="Helical" evidence="2">
    <location>
        <begin position="6"/>
        <end position="22"/>
    </location>
</feature>
<accession>A0A5C7GE80</accession>
<keyword evidence="5" id="KW-1185">Reference proteome</keyword>
<dbReference type="GO" id="GO:0009279">
    <property type="term" value="C:cell outer membrane"/>
    <property type="evidence" value="ECO:0007669"/>
    <property type="project" value="UniProtKB-SubCell"/>
</dbReference>
<keyword evidence="1 2" id="KW-0812">Transmembrane</keyword>
<dbReference type="OrthoDB" id="1522859at2"/>
<evidence type="ECO:0000313" key="4">
    <source>
        <dbReference type="EMBL" id="TXG35172.1"/>
    </source>
</evidence>
<dbReference type="Gene3D" id="2.170.130.10">
    <property type="entry name" value="TonB-dependent receptor, plug domain"/>
    <property type="match status" value="3"/>
</dbReference>
<dbReference type="AlphaFoldDB" id="A0A5C7GE80"/>
<dbReference type="InterPro" id="IPR052173">
    <property type="entry name" value="Beta-lactam_resp_regulator"/>
</dbReference>
<dbReference type="SUPFAM" id="SSF56935">
    <property type="entry name" value="Porins"/>
    <property type="match status" value="2"/>
</dbReference>
<keyword evidence="1" id="KW-1134">Transmembrane beta strand</keyword>
<dbReference type="Proteomes" id="UP000321080">
    <property type="component" value="Unassembled WGS sequence"/>
</dbReference>
<dbReference type="EMBL" id="VRKQ01000018">
    <property type="protein sequence ID" value="TXG35172.1"/>
    <property type="molecule type" value="Genomic_DNA"/>
</dbReference>
<dbReference type="PANTHER" id="PTHR34978:SF3">
    <property type="entry name" value="SLR0241 PROTEIN"/>
    <property type="match status" value="1"/>
</dbReference>
<evidence type="ECO:0000259" key="3">
    <source>
        <dbReference type="Pfam" id="PF05569"/>
    </source>
</evidence>
<name>A0A5C7GE80_9FLAO</name>
<feature type="transmembrane region" description="Helical" evidence="2">
    <location>
        <begin position="259"/>
        <end position="276"/>
    </location>
</feature>
<keyword evidence="1 2" id="KW-0472">Membrane</keyword>
<dbReference type="PANTHER" id="PTHR34978">
    <property type="entry name" value="POSSIBLE SENSOR-TRANSDUCER PROTEIN BLAR"/>
    <property type="match status" value="1"/>
</dbReference>
<dbReference type="InterPro" id="IPR037066">
    <property type="entry name" value="Plug_dom_sf"/>
</dbReference>
<comment type="caution">
    <text evidence="4">The sequence shown here is derived from an EMBL/GenBank/DDBJ whole genome shotgun (WGS) entry which is preliminary data.</text>
</comment>
<dbReference type="InterPro" id="IPR039426">
    <property type="entry name" value="TonB-dep_rcpt-like"/>
</dbReference>
<dbReference type="RefSeq" id="WP_147769515.1">
    <property type="nucleotide sequence ID" value="NZ_VRKQ01000018.1"/>
</dbReference>
<protein>
    <recommendedName>
        <fullName evidence="3">Peptidase M56 domain-containing protein</fullName>
    </recommendedName>
</protein>
<keyword evidence="1" id="KW-0813">Transport</keyword>
<feature type="transmembrane region" description="Helical" evidence="2">
    <location>
        <begin position="34"/>
        <end position="54"/>
    </location>
</feature>
<keyword evidence="2" id="KW-1133">Transmembrane helix</keyword>
<dbReference type="Pfam" id="PF05569">
    <property type="entry name" value="Peptidase_M56"/>
    <property type="match status" value="1"/>
</dbReference>
<comment type="subcellular location">
    <subcellularLocation>
        <location evidence="1">Cell outer membrane</location>
        <topology evidence="1">Multi-pass membrane protein</topology>
    </subcellularLocation>
</comment>
<feature type="transmembrane region" description="Helical" evidence="2">
    <location>
        <begin position="85"/>
        <end position="113"/>
    </location>
</feature>
<evidence type="ECO:0000313" key="5">
    <source>
        <dbReference type="Proteomes" id="UP000321080"/>
    </source>
</evidence>
<gene>
    <name evidence="4" type="ORF">FUA22_15575</name>
</gene>